<gene>
    <name evidence="2" type="ORF">BW247_11870</name>
</gene>
<dbReference type="PANTHER" id="PTHR44086">
    <property type="entry name" value="THIOSULFATE SULFURTRANSFERASE RDL2, MITOCHONDRIAL-RELATED"/>
    <property type="match status" value="1"/>
</dbReference>
<dbReference type="SUPFAM" id="SSF52821">
    <property type="entry name" value="Rhodanese/Cell cycle control phosphatase"/>
    <property type="match status" value="1"/>
</dbReference>
<dbReference type="Pfam" id="PF00581">
    <property type="entry name" value="Rhodanese"/>
    <property type="match status" value="1"/>
</dbReference>
<dbReference type="CDD" id="cd00158">
    <property type="entry name" value="RHOD"/>
    <property type="match status" value="1"/>
</dbReference>
<protein>
    <submittedName>
        <fullName evidence="2">Sulfurtransferase</fullName>
    </submittedName>
</protein>
<dbReference type="Proteomes" id="UP000243807">
    <property type="component" value="Chromosome"/>
</dbReference>
<accession>A0A1P8UIP8</accession>
<dbReference type="KEGG" id="afy:BW247_11870"/>
<dbReference type="RefSeq" id="WP_076837338.1">
    <property type="nucleotide sequence ID" value="NZ_CP019434.1"/>
</dbReference>
<organism evidence="2 3">
    <name type="scientific">Acidihalobacter ferrooxydans</name>
    <dbReference type="NCBI Taxonomy" id="1765967"/>
    <lineage>
        <taxon>Bacteria</taxon>
        <taxon>Pseudomonadati</taxon>
        <taxon>Pseudomonadota</taxon>
        <taxon>Gammaproteobacteria</taxon>
        <taxon>Chromatiales</taxon>
        <taxon>Ectothiorhodospiraceae</taxon>
        <taxon>Acidihalobacter</taxon>
    </lineage>
</organism>
<dbReference type="STRING" id="1765967.BW247_11870"/>
<reference evidence="2 3" key="1">
    <citation type="submission" date="2017-01" db="EMBL/GenBank/DDBJ databases">
        <title>Draft sequence of Acidihalobacter ferrooxidans strain DSM 14175 (strain V8).</title>
        <authorList>
            <person name="Khaleque H.N."/>
            <person name="Ramsay J.P."/>
            <person name="Murphy R.J.T."/>
            <person name="Kaksonen A.H."/>
            <person name="Boxall N.J."/>
            <person name="Watkin E.L.J."/>
        </authorList>
    </citation>
    <scope>NUCLEOTIDE SEQUENCE [LARGE SCALE GENOMIC DNA]</scope>
    <source>
        <strain evidence="2 3">V8</strain>
    </source>
</reference>
<sequence length="136" mass="14880">MPKTLSDYIREARARITEITADDLADLLDDGEAPLLIDTREPYEYAVRHIPGAALIPRGVIESAADPNNARRVDALLEARDRTVVLYCDTGARSALATAVLQDMGYADVRNLAGGLKLWDAEDYDIETGEYTGTLP</sequence>
<proteinExistence type="predicted"/>
<dbReference type="InterPro" id="IPR001763">
    <property type="entry name" value="Rhodanese-like_dom"/>
</dbReference>
<dbReference type="InterPro" id="IPR001307">
    <property type="entry name" value="Thiosulphate_STrfase_CS"/>
</dbReference>
<name>A0A1P8UIP8_9GAMM</name>
<dbReference type="AlphaFoldDB" id="A0A1P8UIP8"/>
<dbReference type="EMBL" id="CP019434">
    <property type="protein sequence ID" value="APZ43702.1"/>
    <property type="molecule type" value="Genomic_DNA"/>
</dbReference>
<dbReference type="PANTHER" id="PTHR44086:SF13">
    <property type="entry name" value="THIOSULFATE SULFURTRANSFERASE PSPE"/>
    <property type="match status" value="1"/>
</dbReference>
<dbReference type="GO" id="GO:0004792">
    <property type="term" value="F:thiosulfate-cyanide sulfurtransferase activity"/>
    <property type="evidence" value="ECO:0007669"/>
    <property type="project" value="InterPro"/>
</dbReference>
<dbReference type="InterPro" id="IPR036873">
    <property type="entry name" value="Rhodanese-like_dom_sf"/>
</dbReference>
<keyword evidence="3" id="KW-1185">Reference proteome</keyword>
<keyword evidence="2" id="KW-0808">Transferase</keyword>
<feature type="domain" description="Rhodanese" evidence="1">
    <location>
        <begin position="30"/>
        <end position="128"/>
    </location>
</feature>
<dbReference type="PROSITE" id="PS50206">
    <property type="entry name" value="RHODANESE_3"/>
    <property type="match status" value="1"/>
</dbReference>
<dbReference type="OrthoDB" id="9791096at2"/>
<dbReference type="PROSITE" id="PS00380">
    <property type="entry name" value="RHODANESE_1"/>
    <property type="match status" value="1"/>
</dbReference>
<evidence type="ECO:0000313" key="2">
    <source>
        <dbReference type="EMBL" id="APZ43702.1"/>
    </source>
</evidence>
<evidence type="ECO:0000313" key="3">
    <source>
        <dbReference type="Proteomes" id="UP000243807"/>
    </source>
</evidence>
<dbReference type="Gene3D" id="3.40.250.10">
    <property type="entry name" value="Rhodanese-like domain"/>
    <property type="match status" value="1"/>
</dbReference>
<dbReference type="SMART" id="SM00450">
    <property type="entry name" value="RHOD"/>
    <property type="match status" value="1"/>
</dbReference>
<evidence type="ECO:0000259" key="1">
    <source>
        <dbReference type="PROSITE" id="PS50206"/>
    </source>
</evidence>